<keyword evidence="2" id="KW-1185">Reference proteome</keyword>
<protein>
    <submittedName>
        <fullName evidence="1">2980_t:CDS:1</fullName>
    </submittedName>
</protein>
<organism evidence="1 2">
    <name type="scientific">Acaulospora colombiana</name>
    <dbReference type="NCBI Taxonomy" id="27376"/>
    <lineage>
        <taxon>Eukaryota</taxon>
        <taxon>Fungi</taxon>
        <taxon>Fungi incertae sedis</taxon>
        <taxon>Mucoromycota</taxon>
        <taxon>Glomeromycotina</taxon>
        <taxon>Glomeromycetes</taxon>
        <taxon>Diversisporales</taxon>
        <taxon>Acaulosporaceae</taxon>
        <taxon>Acaulospora</taxon>
    </lineage>
</organism>
<accession>A0ACA9K325</accession>
<reference evidence="1" key="1">
    <citation type="submission" date="2021-06" db="EMBL/GenBank/DDBJ databases">
        <authorList>
            <person name="Kallberg Y."/>
            <person name="Tangrot J."/>
            <person name="Rosling A."/>
        </authorList>
    </citation>
    <scope>NUCLEOTIDE SEQUENCE</scope>
    <source>
        <strain evidence="1">CL356</strain>
    </source>
</reference>
<comment type="caution">
    <text evidence="1">The sequence shown here is derived from an EMBL/GenBank/DDBJ whole genome shotgun (WGS) entry which is preliminary data.</text>
</comment>
<proteinExistence type="predicted"/>
<dbReference type="Proteomes" id="UP000789525">
    <property type="component" value="Unassembled WGS sequence"/>
</dbReference>
<name>A0ACA9K325_9GLOM</name>
<evidence type="ECO:0000313" key="1">
    <source>
        <dbReference type="EMBL" id="CAG8449187.1"/>
    </source>
</evidence>
<dbReference type="EMBL" id="CAJVPT010000726">
    <property type="protein sequence ID" value="CAG8449187.1"/>
    <property type="molecule type" value="Genomic_DNA"/>
</dbReference>
<sequence length="62" mass="6561">MTDAIRTVAIKSKTDSTTAVCSAGSSSPIALTKLGNTRMTDSRVLILGVAKLLRFNTFINSD</sequence>
<gene>
    <name evidence="1" type="ORF">ACOLOM_LOCUS678</name>
</gene>
<evidence type="ECO:0000313" key="2">
    <source>
        <dbReference type="Proteomes" id="UP000789525"/>
    </source>
</evidence>